<reference evidence="1 2" key="1">
    <citation type="submission" date="2016-11" db="EMBL/GenBank/DDBJ databases">
        <title>Trade-off between light-utilization and light-protection in marine flavobacteria.</title>
        <authorList>
            <person name="Kumagai Y."/>
        </authorList>
    </citation>
    <scope>NUCLEOTIDE SEQUENCE [LARGE SCALE GENOMIC DNA]</scope>
    <source>
        <strain evidence="1 2">JCM 13191</strain>
    </source>
</reference>
<dbReference type="RefSeq" id="WP_085767475.1">
    <property type="nucleotide sequence ID" value="NZ_CP019344.1"/>
</dbReference>
<dbReference type="EMBL" id="CP019344">
    <property type="protein sequence ID" value="ARN78670.1"/>
    <property type="molecule type" value="Genomic_DNA"/>
</dbReference>
<dbReference type="Proteomes" id="UP000193431">
    <property type="component" value="Chromosome"/>
</dbReference>
<dbReference type="OrthoDB" id="1454783at2"/>
<keyword evidence="2" id="KW-1185">Reference proteome</keyword>
<sequence length="203" mass="23626">MKTTEQQFEPILLNIDKFRVQTRKTDLDRELNFYNDVLRIARSILGEITDSTAVEILSALNRKEAVMKKLRKTYQFPNATDEFNLSALGIDVSVMDHSFNNRMFVSKYFEVKNGKVALSPEIDEILTDEFSTYTRHEVQNNEYHRINKFCEMLNGFKDSSMIDSSYGHVLAPFRFADYDPEKGYIPKSSYVKDIDENGIYRGL</sequence>
<accession>A0A1W6MM37</accession>
<organism evidence="1 2">
    <name type="scientific">Nonlabens spongiae</name>
    <dbReference type="NCBI Taxonomy" id="331648"/>
    <lineage>
        <taxon>Bacteria</taxon>
        <taxon>Pseudomonadati</taxon>
        <taxon>Bacteroidota</taxon>
        <taxon>Flavobacteriia</taxon>
        <taxon>Flavobacteriales</taxon>
        <taxon>Flavobacteriaceae</taxon>
        <taxon>Nonlabens</taxon>
    </lineage>
</organism>
<evidence type="ECO:0000313" key="2">
    <source>
        <dbReference type="Proteomes" id="UP000193431"/>
    </source>
</evidence>
<evidence type="ECO:0000313" key="1">
    <source>
        <dbReference type="EMBL" id="ARN78670.1"/>
    </source>
</evidence>
<protein>
    <submittedName>
        <fullName evidence="1">Uncharacterized protein</fullName>
    </submittedName>
</protein>
<proteinExistence type="predicted"/>
<name>A0A1W6MM37_9FLAO</name>
<gene>
    <name evidence="1" type="ORF">BST97_12090</name>
</gene>
<dbReference type="AlphaFoldDB" id="A0A1W6MM37"/>